<dbReference type="GO" id="GO:0005524">
    <property type="term" value="F:ATP binding"/>
    <property type="evidence" value="ECO:0007669"/>
    <property type="project" value="UniProtKB-KW"/>
</dbReference>
<evidence type="ECO:0000256" key="4">
    <source>
        <dbReference type="ARBA" id="ARBA00022840"/>
    </source>
</evidence>
<keyword evidence="6" id="KW-1133">Transmembrane helix</keyword>
<dbReference type="InterPro" id="IPR036759">
    <property type="entry name" value="TPK_catalytic_sf"/>
</dbReference>
<dbReference type="PATRIC" id="fig|909613.9.peg.4615"/>
<dbReference type="STRING" id="909613.UO65_4613"/>
<proteinExistence type="predicted"/>
<dbReference type="EMBL" id="AYXG01000172">
    <property type="protein sequence ID" value="EWC60105.1"/>
    <property type="molecule type" value="Genomic_DNA"/>
</dbReference>
<organism evidence="8 9">
    <name type="scientific">Actinokineospora spheciospongiae</name>
    <dbReference type="NCBI Taxonomy" id="909613"/>
    <lineage>
        <taxon>Bacteria</taxon>
        <taxon>Bacillati</taxon>
        <taxon>Actinomycetota</taxon>
        <taxon>Actinomycetes</taxon>
        <taxon>Pseudonocardiales</taxon>
        <taxon>Pseudonocardiaceae</taxon>
        <taxon>Actinokineospora</taxon>
    </lineage>
</organism>
<keyword evidence="3" id="KW-0418">Kinase</keyword>
<keyword evidence="9" id="KW-1185">Reference proteome</keyword>
<comment type="caution">
    <text evidence="8">The sequence shown here is derived from an EMBL/GenBank/DDBJ whole genome shotgun (WGS) entry which is preliminary data.</text>
</comment>
<evidence type="ECO:0000256" key="3">
    <source>
        <dbReference type="ARBA" id="ARBA00022777"/>
    </source>
</evidence>
<dbReference type="Proteomes" id="UP000019277">
    <property type="component" value="Unassembled WGS sequence"/>
</dbReference>
<keyword evidence="4" id="KW-0067">ATP-binding</keyword>
<dbReference type="NCBIfam" id="NF040608">
    <property type="entry name" value="division_SteA"/>
    <property type="match status" value="1"/>
</dbReference>
<sequence length="405" mass="42835">MDGGSSATIAPMKRSGLLSRSQPSLPGVTGIARVDRRTTDLVRRVSHGDIAVLDQLDLDRATAAALVEAQVVGVVNASPSISGRFPNMGPEVLVEAEIPLIDDVGQDALRVIREGSALRLHEGVVYVGDKEVARGVRQTASTIADQMIEAKAGMSAQLEAFSANTIEFLRRERSLILDGVGVPELRTPVRDRQVLVVAPGNGHVADLKQLKRYIGEHRPVLVGVESGADVLRKAGHTPHVVVGDPDGISTETLRSGAEVIVPAQVDGHAPGLERVQDLGIGAVTFPASGNAEDLALLLVDVHGANLVVTVGFQATLREFLDRGRSGSNPSTFLTRLRLGSKLVDAKAVATLHRSRVSVWAVLLLVVAALVAIGAAVAVSGVAEAYTDWVLRTWQSSVTWFEGLFS</sequence>
<dbReference type="GO" id="GO:0004788">
    <property type="term" value="F:thiamine diphosphokinase activity"/>
    <property type="evidence" value="ECO:0007669"/>
    <property type="project" value="InterPro"/>
</dbReference>
<protein>
    <submittedName>
        <fullName evidence="8">Conserved membrane protein</fullName>
    </submittedName>
</protein>
<dbReference type="Pfam" id="PF12555">
    <property type="entry name" value="SteA-like_C"/>
    <property type="match status" value="1"/>
</dbReference>
<keyword evidence="2" id="KW-0547">Nucleotide-binding</keyword>
<evidence type="ECO:0000313" key="9">
    <source>
        <dbReference type="Proteomes" id="UP000019277"/>
    </source>
</evidence>
<dbReference type="Gene3D" id="3.40.50.10240">
    <property type="entry name" value="Thiamin pyrophosphokinase, catalytic domain"/>
    <property type="match status" value="1"/>
</dbReference>
<dbReference type="InterPro" id="IPR022215">
    <property type="entry name" value="SteA-like_C"/>
</dbReference>
<keyword evidence="1" id="KW-0808">Transferase</keyword>
<gene>
    <name evidence="8" type="ORF">UO65_4613</name>
</gene>
<evidence type="ECO:0000256" key="2">
    <source>
        <dbReference type="ARBA" id="ARBA00022741"/>
    </source>
</evidence>
<dbReference type="SUPFAM" id="SSF63999">
    <property type="entry name" value="Thiamin pyrophosphokinase, catalytic domain"/>
    <property type="match status" value="1"/>
</dbReference>
<keyword evidence="6" id="KW-0472">Membrane</keyword>
<feature type="region of interest" description="Disordered" evidence="5">
    <location>
        <begin position="1"/>
        <end position="25"/>
    </location>
</feature>
<evidence type="ECO:0000256" key="6">
    <source>
        <dbReference type="SAM" id="Phobius"/>
    </source>
</evidence>
<name>W7IGW5_9PSEU</name>
<evidence type="ECO:0000259" key="7">
    <source>
        <dbReference type="Pfam" id="PF12555"/>
    </source>
</evidence>
<dbReference type="GO" id="GO:0009229">
    <property type="term" value="P:thiamine diphosphate biosynthetic process"/>
    <property type="evidence" value="ECO:0007669"/>
    <property type="project" value="InterPro"/>
</dbReference>
<dbReference type="InterPro" id="IPR047795">
    <property type="entry name" value="Put_SteA-like"/>
</dbReference>
<dbReference type="AlphaFoldDB" id="W7IGW5"/>
<dbReference type="eggNOG" id="COG4825">
    <property type="taxonomic scope" value="Bacteria"/>
</dbReference>
<evidence type="ECO:0000256" key="5">
    <source>
        <dbReference type="SAM" id="MobiDB-lite"/>
    </source>
</evidence>
<evidence type="ECO:0000256" key="1">
    <source>
        <dbReference type="ARBA" id="ARBA00022679"/>
    </source>
</evidence>
<reference evidence="8 9" key="1">
    <citation type="journal article" date="2014" name="Genome Announc.">
        <title>Draft Genome Sequence of the Antitrypanosomally Active Sponge-Associated Bacterium Actinokineospora sp. Strain EG49.</title>
        <authorList>
            <person name="Harjes J."/>
            <person name="Ryu T."/>
            <person name="Abdelmohsen U.R."/>
            <person name="Moitinho-Silva L."/>
            <person name="Horn H."/>
            <person name="Ravasi T."/>
            <person name="Hentschel U."/>
        </authorList>
    </citation>
    <scope>NUCLEOTIDE SEQUENCE [LARGE SCALE GENOMIC DNA]</scope>
    <source>
        <strain evidence="8 9">EG49</strain>
    </source>
</reference>
<accession>W7IGW5</accession>
<feature type="transmembrane region" description="Helical" evidence="6">
    <location>
        <begin position="358"/>
        <end position="382"/>
    </location>
</feature>
<keyword evidence="6" id="KW-0812">Transmembrane</keyword>
<dbReference type="GO" id="GO:0016301">
    <property type="term" value="F:kinase activity"/>
    <property type="evidence" value="ECO:0007669"/>
    <property type="project" value="UniProtKB-KW"/>
</dbReference>
<evidence type="ECO:0000313" key="8">
    <source>
        <dbReference type="EMBL" id="EWC60105.1"/>
    </source>
</evidence>
<feature type="domain" description="SteA-like C-terminal" evidence="7">
    <location>
        <begin position="346"/>
        <end position="394"/>
    </location>
</feature>